<sequence length="137" mass="15709">MGELSVKCLLYTEDRIILAPSACESQAMIATKINNSTNNITLEKNGYRRRKILIESMQWRCDPCVVGVRRLYRNIDITALLIREKQNETLAKLAFGPASRAGRRLRRPCSAEVIDQFIRTDGRAVILERVSYRQPKL</sequence>
<keyword evidence="2" id="KW-1185">Reference proteome</keyword>
<protein>
    <recommendedName>
        <fullName evidence="3">Reverse transcriptase domain-containing protein</fullName>
    </recommendedName>
</protein>
<name>A0A4C1YGG9_EUMVA</name>
<evidence type="ECO:0000313" key="2">
    <source>
        <dbReference type="Proteomes" id="UP000299102"/>
    </source>
</evidence>
<gene>
    <name evidence="1" type="ORF">EVAR_56911_1</name>
</gene>
<dbReference type="OrthoDB" id="8196546at2759"/>
<reference evidence="1 2" key="1">
    <citation type="journal article" date="2019" name="Commun. Biol.">
        <title>The bagworm genome reveals a unique fibroin gene that provides high tensile strength.</title>
        <authorList>
            <person name="Kono N."/>
            <person name="Nakamura H."/>
            <person name="Ohtoshi R."/>
            <person name="Tomita M."/>
            <person name="Numata K."/>
            <person name="Arakawa K."/>
        </authorList>
    </citation>
    <scope>NUCLEOTIDE SEQUENCE [LARGE SCALE GENOMIC DNA]</scope>
</reference>
<evidence type="ECO:0000313" key="1">
    <source>
        <dbReference type="EMBL" id="GBP73435.1"/>
    </source>
</evidence>
<dbReference type="Proteomes" id="UP000299102">
    <property type="component" value="Unassembled WGS sequence"/>
</dbReference>
<comment type="caution">
    <text evidence="1">The sequence shown here is derived from an EMBL/GenBank/DDBJ whole genome shotgun (WGS) entry which is preliminary data.</text>
</comment>
<accession>A0A4C1YGG9</accession>
<dbReference type="AlphaFoldDB" id="A0A4C1YGG9"/>
<proteinExistence type="predicted"/>
<organism evidence="1 2">
    <name type="scientific">Eumeta variegata</name>
    <name type="common">Bagworm moth</name>
    <name type="synonym">Eumeta japonica</name>
    <dbReference type="NCBI Taxonomy" id="151549"/>
    <lineage>
        <taxon>Eukaryota</taxon>
        <taxon>Metazoa</taxon>
        <taxon>Ecdysozoa</taxon>
        <taxon>Arthropoda</taxon>
        <taxon>Hexapoda</taxon>
        <taxon>Insecta</taxon>
        <taxon>Pterygota</taxon>
        <taxon>Neoptera</taxon>
        <taxon>Endopterygota</taxon>
        <taxon>Lepidoptera</taxon>
        <taxon>Glossata</taxon>
        <taxon>Ditrysia</taxon>
        <taxon>Tineoidea</taxon>
        <taxon>Psychidae</taxon>
        <taxon>Oiketicinae</taxon>
        <taxon>Eumeta</taxon>
    </lineage>
</organism>
<dbReference type="EMBL" id="BGZK01001173">
    <property type="protein sequence ID" value="GBP73435.1"/>
    <property type="molecule type" value="Genomic_DNA"/>
</dbReference>
<evidence type="ECO:0008006" key="3">
    <source>
        <dbReference type="Google" id="ProtNLM"/>
    </source>
</evidence>